<sequence>MSLLFISAFVTLAAVASANSTETTVQKEDNLVLLHVLFRHGNRSPDKMSIYPSDPYKTEQYTPFGYSQLTLKGKQTEYGIGKYLRETYGDFIPRQYTPDVVYAVSTNFKRTKMSLQLVLSSLFPPLPSELVMPTLEWQPIPFNIQPGQGFLGVASSYCANYMNAYYKFLLSQEGQEIRTEYKNLYNGLSKNAGFTVRTPRDVAGIYFALKSEEDYGLKLPGWTEGLYPEILEEAASVDYEVATANPTLRKLSAGFLLKKIIQDSVAKQNGSLPEERRIFLYSAHEYNVATMLRTLNVFHRHVPPFGATIFFEIHDINGKFGLKLYYQDYTKGAPTLLTIPGCSSFCELGQLYELMQENLPGEEDVCSPGGEVM</sequence>
<dbReference type="STRING" id="7070.D6WC83"/>
<accession>D6WC83</accession>
<evidence type="ECO:0000256" key="4">
    <source>
        <dbReference type="ARBA" id="ARBA00022729"/>
    </source>
</evidence>
<keyword evidence="6" id="KW-1015">Disulfide bond</keyword>
<organism evidence="9 10">
    <name type="scientific">Tribolium castaneum</name>
    <name type="common">Red flour beetle</name>
    <dbReference type="NCBI Taxonomy" id="7070"/>
    <lineage>
        <taxon>Eukaryota</taxon>
        <taxon>Metazoa</taxon>
        <taxon>Ecdysozoa</taxon>
        <taxon>Arthropoda</taxon>
        <taxon>Hexapoda</taxon>
        <taxon>Insecta</taxon>
        <taxon>Pterygota</taxon>
        <taxon>Neoptera</taxon>
        <taxon>Endopterygota</taxon>
        <taxon>Coleoptera</taxon>
        <taxon>Polyphaga</taxon>
        <taxon>Cucujiformia</taxon>
        <taxon>Tenebrionidae</taxon>
        <taxon>Tenebrionidae incertae sedis</taxon>
        <taxon>Tribolium</taxon>
    </lineage>
</organism>
<dbReference type="Proteomes" id="UP000007266">
    <property type="component" value="Linkage group 2"/>
</dbReference>
<dbReference type="eggNOG" id="KOG3720">
    <property type="taxonomic scope" value="Eukaryota"/>
</dbReference>
<protein>
    <recommendedName>
        <fullName evidence="3">acid phosphatase</fullName>
        <ecNumber evidence="3">3.1.3.2</ecNumber>
    </recommendedName>
</protein>
<dbReference type="InterPro" id="IPR029033">
    <property type="entry name" value="His_PPase_superfam"/>
</dbReference>
<dbReference type="Gene3D" id="3.40.50.1240">
    <property type="entry name" value="Phosphoglycerate mutase-like"/>
    <property type="match status" value="1"/>
</dbReference>
<dbReference type="CDD" id="cd07061">
    <property type="entry name" value="HP_HAP_like"/>
    <property type="match status" value="1"/>
</dbReference>
<dbReference type="InterPro" id="IPR000560">
    <property type="entry name" value="His_Pase_clade-2"/>
</dbReference>
<dbReference type="EC" id="3.1.3.2" evidence="3"/>
<keyword evidence="10" id="KW-1185">Reference proteome</keyword>
<dbReference type="InterPro" id="IPR033379">
    <property type="entry name" value="Acid_Pase_AS"/>
</dbReference>
<evidence type="ECO:0000256" key="5">
    <source>
        <dbReference type="ARBA" id="ARBA00022801"/>
    </source>
</evidence>
<dbReference type="GO" id="GO:0016791">
    <property type="term" value="F:phosphatase activity"/>
    <property type="evidence" value="ECO:0000318"/>
    <property type="project" value="GO_Central"/>
</dbReference>
<dbReference type="SUPFAM" id="SSF53254">
    <property type="entry name" value="Phosphoglycerate mutase-like"/>
    <property type="match status" value="1"/>
</dbReference>
<dbReference type="InterPro" id="IPR050645">
    <property type="entry name" value="Histidine_acid_phosphatase"/>
</dbReference>
<dbReference type="AlphaFoldDB" id="D6WC83"/>
<keyword evidence="5" id="KW-0378">Hydrolase</keyword>
<proteinExistence type="inferred from homology"/>
<dbReference type="OMA" id="THEEWAW"/>
<dbReference type="HOGENOM" id="CLU_030431_1_1_1"/>
<feature type="signal peptide" evidence="8">
    <location>
        <begin position="1"/>
        <end position="18"/>
    </location>
</feature>
<evidence type="ECO:0000256" key="8">
    <source>
        <dbReference type="SAM" id="SignalP"/>
    </source>
</evidence>
<dbReference type="PROSITE" id="PS00616">
    <property type="entry name" value="HIS_ACID_PHOSPHAT_1"/>
    <property type="match status" value="1"/>
</dbReference>
<evidence type="ECO:0000256" key="7">
    <source>
        <dbReference type="ARBA" id="ARBA00023180"/>
    </source>
</evidence>
<evidence type="ECO:0000313" key="10">
    <source>
        <dbReference type="Proteomes" id="UP000007266"/>
    </source>
</evidence>
<evidence type="ECO:0000313" key="9">
    <source>
        <dbReference type="EMBL" id="EEZ97834.1"/>
    </source>
</evidence>
<gene>
    <name evidence="9" type="primary">AUGUSTUS-3.0.2_00203</name>
    <name evidence="9" type="ORF">TcasGA2_TC000203</name>
</gene>
<keyword evidence="4 8" id="KW-0732">Signal</keyword>
<feature type="chain" id="PRO_5003088821" description="acid phosphatase" evidence="8">
    <location>
        <begin position="19"/>
        <end position="373"/>
    </location>
</feature>
<evidence type="ECO:0000256" key="6">
    <source>
        <dbReference type="ARBA" id="ARBA00023157"/>
    </source>
</evidence>
<dbReference type="PANTHER" id="PTHR11567">
    <property type="entry name" value="ACID PHOSPHATASE-RELATED"/>
    <property type="match status" value="1"/>
</dbReference>
<reference evidence="9 10" key="1">
    <citation type="journal article" date="2008" name="Nature">
        <title>The genome of the model beetle and pest Tribolium castaneum.</title>
        <authorList>
            <consortium name="Tribolium Genome Sequencing Consortium"/>
            <person name="Richards S."/>
            <person name="Gibbs R.A."/>
            <person name="Weinstock G.M."/>
            <person name="Brown S.J."/>
            <person name="Denell R."/>
            <person name="Beeman R.W."/>
            <person name="Gibbs R."/>
            <person name="Beeman R.W."/>
            <person name="Brown S.J."/>
            <person name="Bucher G."/>
            <person name="Friedrich M."/>
            <person name="Grimmelikhuijzen C.J."/>
            <person name="Klingler M."/>
            <person name="Lorenzen M."/>
            <person name="Richards S."/>
            <person name="Roth S."/>
            <person name="Schroder R."/>
            <person name="Tautz D."/>
            <person name="Zdobnov E.M."/>
            <person name="Muzny D."/>
            <person name="Gibbs R.A."/>
            <person name="Weinstock G.M."/>
            <person name="Attaway T."/>
            <person name="Bell S."/>
            <person name="Buhay C.J."/>
            <person name="Chandrabose M.N."/>
            <person name="Chavez D."/>
            <person name="Clerk-Blankenburg K.P."/>
            <person name="Cree A."/>
            <person name="Dao M."/>
            <person name="Davis C."/>
            <person name="Chacko J."/>
            <person name="Dinh H."/>
            <person name="Dugan-Rocha S."/>
            <person name="Fowler G."/>
            <person name="Garner T.T."/>
            <person name="Garnes J."/>
            <person name="Gnirke A."/>
            <person name="Hawes A."/>
            <person name="Hernandez J."/>
            <person name="Hines S."/>
            <person name="Holder M."/>
            <person name="Hume J."/>
            <person name="Jhangiani S.N."/>
            <person name="Joshi V."/>
            <person name="Khan Z.M."/>
            <person name="Jackson L."/>
            <person name="Kovar C."/>
            <person name="Kowis A."/>
            <person name="Lee S."/>
            <person name="Lewis L.R."/>
            <person name="Margolis J."/>
            <person name="Morgan M."/>
            <person name="Nazareth L.V."/>
            <person name="Nguyen N."/>
            <person name="Okwuonu G."/>
            <person name="Parker D."/>
            <person name="Richards S."/>
            <person name="Ruiz S.J."/>
            <person name="Santibanez J."/>
            <person name="Savard J."/>
            <person name="Scherer S.E."/>
            <person name="Schneider B."/>
            <person name="Sodergren E."/>
            <person name="Tautz D."/>
            <person name="Vattahil S."/>
            <person name="Villasana D."/>
            <person name="White C.S."/>
            <person name="Wright R."/>
            <person name="Park Y."/>
            <person name="Beeman R.W."/>
            <person name="Lord J."/>
            <person name="Oppert B."/>
            <person name="Lorenzen M."/>
            <person name="Brown S."/>
            <person name="Wang L."/>
            <person name="Savard J."/>
            <person name="Tautz D."/>
            <person name="Richards S."/>
            <person name="Weinstock G."/>
            <person name="Gibbs R.A."/>
            <person name="Liu Y."/>
            <person name="Worley K."/>
            <person name="Weinstock G."/>
            <person name="Elsik C.G."/>
            <person name="Reese J.T."/>
            <person name="Elhaik E."/>
            <person name="Landan G."/>
            <person name="Graur D."/>
            <person name="Arensburger P."/>
            <person name="Atkinson P."/>
            <person name="Beeman R.W."/>
            <person name="Beidler J."/>
            <person name="Brown S.J."/>
            <person name="Demuth J.P."/>
            <person name="Drury D.W."/>
            <person name="Du Y.Z."/>
            <person name="Fujiwara H."/>
            <person name="Lorenzen M."/>
            <person name="Maselli V."/>
            <person name="Osanai M."/>
            <person name="Park Y."/>
            <person name="Robertson H.M."/>
            <person name="Tu Z."/>
            <person name="Wang J.J."/>
            <person name="Wang S."/>
            <person name="Richards S."/>
            <person name="Song H."/>
            <person name="Zhang L."/>
            <person name="Sodergren E."/>
            <person name="Werner D."/>
            <person name="Stanke M."/>
            <person name="Morgenstern B."/>
            <person name="Solovyev V."/>
            <person name="Kosarev P."/>
            <person name="Brown G."/>
            <person name="Chen H.C."/>
            <person name="Ermolaeva O."/>
            <person name="Hlavina W."/>
            <person name="Kapustin Y."/>
            <person name="Kiryutin B."/>
            <person name="Kitts P."/>
            <person name="Maglott D."/>
            <person name="Pruitt K."/>
            <person name="Sapojnikov V."/>
            <person name="Souvorov A."/>
            <person name="Mackey A.J."/>
            <person name="Waterhouse R.M."/>
            <person name="Wyder S."/>
            <person name="Zdobnov E.M."/>
            <person name="Zdobnov E.M."/>
            <person name="Wyder S."/>
            <person name="Kriventseva E.V."/>
            <person name="Kadowaki T."/>
            <person name="Bork P."/>
            <person name="Aranda M."/>
            <person name="Bao R."/>
            <person name="Beermann A."/>
            <person name="Berns N."/>
            <person name="Bolognesi R."/>
            <person name="Bonneton F."/>
            <person name="Bopp D."/>
            <person name="Brown S.J."/>
            <person name="Bucher G."/>
            <person name="Butts T."/>
            <person name="Chaumot A."/>
            <person name="Denell R.E."/>
            <person name="Ferrier D.E."/>
            <person name="Friedrich M."/>
            <person name="Gordon C.M."/>
            <person name="Jindra M."/>
            <person name="Klingler M."/>
            <person name="Lan Q."/>
            <person name="Lattorff H.M."/>
            <person name="Laudet V."/>
            <person name="von Levetsow C."/>
            <person name="Liu Z."/>
            <person name="Lutz R."/>
            <person name="Lynch J.A."/>
            <person name="da Fonseca R.N."/>
            <person name="Posnien N."/>
            <person name="Reuter R."/>
            <person name="Roth S."/>
            <person name="Savard J."/>
            <person name="Schinko J.B."/>
            <person name="Schmitt C."/>
            <person name="Schoppmeier M."/>
            <person name="Schroder R."/>
            <person name="Shippy T.D."/>
            <person name="Simonnet F."/>
            <person name="Marques-Souza H."/>
            <person name="Tautz D."/>
            <person name="Tomoyasu Y."/>
            <person name="Trauner J."/>
            <person name="Van der Zee M."/>
            <person name="Vervoort M."/>
            <person name="Wittkopp N."/>
            <person name="Wimmer E.A."/>
            <person name="Yang X."/>
            <person name="Jones A.K."/>
            <person name="Sattelle D.B."/>
            <person name="Ebert P.R."/>
            <person name="Nelson D."/>
            <person name="Scott J.G."/>
            <person name="Beeman R.W."/>
            <person name="Muthukrishnan S."/>
            <person name="Kramer K.J."/>
            <person name="Arakane Y."/>
            <person name="Beeman R.W."/>
            <person name="Zhu Q."/>
            <person name="Hogenkamp D."/>
            <person name="Dixit R."/>
            <person name="Oppert B."/>
            <person name="Jiang H."/>
            <person name="Zou Z."/>
            <person name="Marshall J."/>
            <person name="Elpidina E."/>
            <person name="Vinokurov K."/>
            <person name="Oppert C."/>
            <person name="Zou Z."/>
            <person name="Evans J."/>
            <person name="Lu Z."/>
            <person name="Zhao P."/>
            <person name="Sumathipala N."/>
            <person name="Altincicek B."/>
            <person name="Vilcinskas A."/>
            <person name="Williams M."/>
            <person name="Hultmark D."/>
            <person name="Hetru C."/>
            <person name="Jiang H."/>
            <person name="Grimmelikhuijzen C.J."/>
            <person name="Hauser F."/>
            <person name="Cazzamali G."/>
            <person name="Williamson M."/>
            <person name="Park Y."/>
            <person name="Li B."/>
            <person name="Tanaka Y."/>
            <person name="Predel R."/>
            <person name="Neupert S."/>
            <person name="Schachtner J."/>
            <person name="Verleyen P."/>
            <person name="Raible F."/>
            <person name="Bork P."/>
            <person name="Friedrich M."/>
            <person name="Walden K.K."/>
            <person name="Robertson H.M."/>
            <person name="Angeli S."/>
            <person name="Foret S."/>
            <person name="Bucher G."/>
            <person name="Schuetz S."/>
            <person name="Maleszka R."/>
            <person name="Wimmer E.A."/>
            <person name="Beeman R.W."/>
            <person name="Lorenzen M."/>
            <person name="Tomoyasu Y."/>
            <person name="Miller S.C."/>
            <person name="Grossmann D."/>
            <person name="Bucher G."/>
        </authorList>
    </citation>
    <scope>NUCLEOTIDE SEQUENCE [LARGE SCALE GENOMIC DNA]</scope>
    <source>
        <strain evidence="9 10">Georgia GA2</strain>
    </source>
</reference>
<comment type="catalytic activity">
    <reaction evidence="1">
        <text>a phosphate monoester + H2O = an alcohol + phosphate</text>
        <dbReference type="Rhea" id="RHEA:15017"/>
        <dbReference type="ChEBI" id="CHEBI:15377"/>
        <dbReference type="ChEBI" id="CHEBI:30879"/>
        <dbReference type="ChEBI" id="CHEBI:43474"/>
        <dbReference type="ChEBI" id="CHEBI:67140"/>
        <dbReference type="EC" id="3.1.3.2"/>
    </reaction>
</comment>
<dbReference type="Pfam" id="PF00328">
    <property type="entry name" value="His_Phos_2"/>
    <property type="match status" value="1"/>
</dbReference>
<name>D6WC83_TRICA</name>
<comment type="similarity">
    <text evidence="2">Belongs to the histidine acid phosphatase family.</text>
</comment>
<dbReference type="PANTHER" id="PTHR11567:SF211">
    <property type="entry name" value="PROSTATIC ACID PHOSPHATASE"/>
    <property type="match status" value="1"/>
</dbReference>
<keyword evidence="7" id="KW-0325">Glycoprotein</keyword>
<dbReference type="GO" id="GO:0003993">
    <property type="term" value="F:acid phosphatase activity"/>
    <property type="evidence" value="ECO:0007669"/>
    <property type="project" value="UniProtKB-EC"/>
</dbReference>
<evidence type="ECO:0000256" key="3">
    <source>
        <dbReference type="ARBA" id="ARBA00012646"/>
    </source>
</evidence>
<dbReference type="PhylomeDB" id="D6WC83"/>
<dbReference type="EMBL" id="KQ971316">
    <property type="protein sequence ID" value="EEZ97834.1"/>
    <property type="molecule type" value="Genomic_DNA"/>
</dbReference>
<evidence type="ECO:0000256" key="2">
    <source>
        <dbReference type="ARBA" id="ARBA00005375"/>
    </source>
</evidence>
<evidence type="ECO:0000256" key="1">
    <source>
        <dbReference type="ARBA" id="ARBA00000032"/>
    </source>
</evidence>
<reference evidence="9 10" key="2">
    <citation type="journal article" date="2010" name="Nucleic Acids Res.">
        <title>BeetleBase in 2010: revisions to provide comprehensive genomic information for Tribolium castaneum.</title>
        <authorList>
            <person name="Kim H.S."/>
            <person name="Murphy T."/>
            <person name="Xia J."/>
            <person name="Caragea D."/>
            <person name="Park Y."/>
            <person name="Beeman R.W."/>
            <person name="Lorenzen M.D."/>
            <person name="Butcher S."/>
            <person name="Manak J.R."/>
            <person name="Brown S.J."/>
        </authorList>
    </citation>
    <scope>GENOME REANNOTATION</scope>
    <source>
        <strain evidence="9 10">Georgia GA2</strain>
    </source>
</reference>